<dbReference type="OrthoDB" id="412109at2759"/>
<dbReference type="GO" id="GO:0005634">
    <property type="term" value="C:nucleus"/>
    <property type="evidence" value="ECO:0007669"/>
    <property type="project" value="UniProtKB-SubCell"/>
</dbReference>
<comment type="caution">
    <text evidence="7">The sequence shown here is derived from an EMBL/GenBank/DDBJ whole genome shotgun (WGS) entry which is preliminary data.</text>
</comment>
<dbReference type="EMBL" id="NKHZ01000060">
    <property type="protein sequence ID" value="PNS16122.1"/>
    <property type="molecule type" value="Genomic_DNA"/>
</dbReference>
<evidence type="ECO:0000256" key="4">
    <source>
        <dbReference type="ARBA" id="ARBA00023043"/>
    </source>
</evidence>
<keyword evidence="3" id="KW-0677">Repeat</keyword>
<gene>
    <name evidence="7" type="ORF">CAC42_4523</name>
</gene>
<keyword evidence="4" id="KW-0040">ANK repeat</keyword>
<evidence type="ECO:0000256" key="5">
    <source>
        <dbReference type="ARBA" id="ARBA00023242"/>
    </source>
</evidence>
<dbReference type="InterPro" id="IPR038753">
    <property type="entry name" value="NFKBIL1"/>
</dbReference>
<dbReference type="AlphaFoldDB" id="A0A2K1QME8"/>
<proteinExistence type="predicted"/>
<dbReference type="GO" id="GO:0043124">
    <property type="term" value="P:negative regulation of canonical NF-kappaB signal transduction"/>
    <property type="evidence" value="ECO:0007669"/>
    <property type="project" value="InterPro"/>
</dbReference>
<keyword evidence="5" id="KW-0539">Nucleus</keyword>
<evidence type="ECO:0000313" key="8">
    <source>
        <dbReference type="Proteomes" id="UP000243797"/>
    </source>
</evidence>
<feature type="region of interest" description="Disordered" evidence="6">
    <location>
        <begin position="238"/>
        <end position="271"/>
    </location>
</feature>
<evidence type="ECO:0000256" key="1">
    <source>
        <dbReference type="ARBA" id="ARBA00004123"/>
    </source>
</evidence>
<name>A0A2K1QME8_9PEZI</name>
<feature type="compositionally biased region" description="Basic and acidic residues" evidence="6">
    <location>
        <begin position="84"/>
        <end position="99"/>
    </location>
</feature>
<evidence type="ECO:0000256" key="6">
    <source>
        <dbReference type="SAM" id="MobiDB-lite"/>
    </source>
</evidence>
<protein>
    <submittedName>
        <fullName evidence="7">Uncharacterized protein</fullName>
    </submittedName>
</protein>
<dbReference type="InParanoid" id="A0A2K1QME8"/>
<accession>A0A2K1QME8</accession>
<evidence type="ECO:0000313" key="7">
    <source>
        <dbReference type="EMBL" id="PNS16122.1"/>
    </source>
</evidence>
<feature type="region of interest" description="Disordered" evidence="6">
    <location>
        <begin position="35"/>
        <end position="152"/>
    </location>
</feature>
<evidence type="ECO:0000256" key="3">
    <source>
        <dbReference type="ARBA" id="ARBA00022737"/>
    </source>
</evidence>
<comment type="subcellular location">
    <subcellularLocation>
        <location evidence="1">Nucleus</location>
    </subcellularLocation>
</comment>
<organism evidence="7 8">
    <name type="scientific">Sphaceloma murrayae</name>
    <dbReference type="NCBI Taxonomy" id="2082308"/>
    <lineage>
        <taxon>Eukaryota</taxon>
        <taxon>Fungi</taxon>
        <taxon>Dikarya</taxon>
        <taxon>Ascomycota</taxon>
        <taxon>Pezizomycotina</taxon>
        <taxon>Dothideomycetes</taxon>
        <taxon>Dothideomycetidae</taxon>
        <taxon>Myriangiales</taxon>
        <taxon>Elsinoaceae</taxon>
        <taxon>Sphaceloma</taxon>
    </lineage>
</organism>
<dbReference type="PANTHER" id="PTHR15263">
    <property type="entry name" value="I-KAPPA-B-LIKE PROTEIN IKBL"/>
    <property type="match status" value="1"/>
</dbReference>
<feature type="compositionally biased region" description="Low complexity" evidence="6">
    <location>
        <begin position="257"/>
        <end position="268"/>
    </location>
</feature>
<dbReference type="Proteomes" id="UP000243797">
    <property type="component" value="Unassembled WGS sequence"/>
</dbReference>
<feature type="compositionally biased region" description="Basic and acidic residues" evidence="6">
    <location>
        <begin position="189"/>
        <end position="200"/>
    </location>
</feature>
<keyword evidence="8" id="KW-1185">Reference proteome</keyword>
<sequence length="423" mass="48789">MSSVQANLARVRAHLDTTDHEERFHGAILDAYEDAMREHEASVTRDEEKSRGPTAGRERRPGKGEGRFRFKSKGGERGRRRGKERGTGGDDGERVERFAAHPLPRPEGAEGWLDPSEETVEGLAGTKKRKRCGSERSEMRGPSSDGEALDPDEAFKSSLFDALADDEGAASYWEGVYSQPLHVFPRPKVQKEQDGARDAGEYPLEEMDDEEYVQYVKRRMWEKANPHLVREMRIREERDRENRGRKERRRRGERSPSRSNGAGSSRSGFMDDVEAALARGERRRADRLRGLKERERWERAWEKYVRAWKAVEERKDGDAIAEIPWLVETRNMEDALVVEKVQAFLEAIMDWVLPKQSDGRQDVKEVDNKLKIALLKAERFRWHPDKMQHRFGGREAIGDKALEAVTGVFQVIDKLLEQERRRV</sequence>
<reference evidence="7 8" key="1">
    <citation type="submission" date="2017-06" db="EMBL/GenBank/DDBJ databases">
        <title>Draft genome sequence of a variant of Elsinoe murrayae.</title>
        <authorList>
            <person name="Cheng Q."/>
        </authorList>
    </citation>
    <scope>NUCLEOTIDE SEQUENCE [LARGE SCALE GENOMIC DNA]</scope>
    <source>
        <strain evidence="7 8">CQ-2017a</strain>
    </source>
</reference>
<dbReference type="PANTHER" id="PTHR15263:SF1">
    <property type="entry name" value="NF-KAPPA-B INHIBITOR-LIKE PROTEIN 1"/>
    <property type="match status" value="1"/>
</dbReference>
<keyword evidence="2" id="KW-0597">Phosphoprotein</keyword>
<feature type="region of interest" description="Disordered" evidence="6">
    <location>
        <begin position="186"/>
        <end position="205"/>
    </location>
</feature>
<feature type="compositionally biased region" description="Basic and acidic residues" evidence="6">
    <location>
        <begin position="35"/>
        <end position="77"/>
    </location>
</feature>
<evidence type="ECO:0000256" key="2">
    <source>
        <dbReference type="ARBA" id="ARBA00022553"/>
    </source>
</evidence>